<dbReference type="GeneID" id="62759014"/>
<dbReference type="InterPro" id="IPR035286">
    <property type="entry name" value="DUF5361"/>
</dbReference>
<reference evidence="2 3" key="1">
    <citation type="submission" date="2011-06" db="EMBL/GenBank/DDBJ databases">
        <title>The Genome Sequence of Collinsella tanakaei YIT 12063.</title>
        <authorList>
            <consortium name="The Broad Institute Genome Sequencing Platform"/>
            <person name="Earl A."/>
            <person name="Ward D."/>
            <person name="Feldgarden M."/>
            <person name="Gevers D."/>
            <person name="Morotomi M."/>
            <person name="Young S.K."/>
            <person name="Zeng Q."/>
            <person name="Gargeya S."/>
            <person name="Fitzgerald M."/>
            <person name="Haas B."/>
            <person name="Abouelleil A."/>
            <person name="Alvarado L."/>
            <person name="Arachchi H.M."/>
            <person name="Berlin A."/>
            <person name="Brown A."/>
            <person name="Chapman S.B."/>
            <person name="Chen Z."/>
            <person name="Dunbar C."/>
            <person name="Freedman E."/>
            <person name="Gearin G."/>
            <person name="Gellesch M."/>
            <person name="Goldberg J."/>
            <person name="Griggs A."/>
            <person name="Gujja S."/>
            <person name="Heiman D."/>
            <person name="Howarth C."/>
            <person name="Larson L."/>
            <person name="Lui A."/>
            <person name="MacDonald P.J.P."/>
            <person name="Mehta T."/>
            <person name="Montmayeur A."/>
            <person name="Murphy C."/>
            <person name="Neiman D."/>
            <person name="Pearson M."/>
            <person name="Priest M."/>
            <person name="Roberts A."/>
            <person name="Saif S."/>
            <person name="Shea T."/>
            <person name="Shenoy N."/>
            <person name="Sisk P."/>
            <person name="Stolte C."/>
            <person name="Sykes S."/>
            <person name="Wortman J."/>
            <person name="Nusbaum C."/>
            <person name="Birren B."/>
        </authorList>
    </citation>
    <scope>NUCLEOTIDE SEQUENCE [LARGE SCALE GENOMIC DNA]</scope>
    <source>
        <strain evidence="2 3">YIT 12063</strain>
    </source>
</reference>
<evidence type="ECO:0000313" key="2">
    <source>
        <dbReference type="EMBL" id="EGX70609.1"/>
    </source>
</evidence>
<dbReference type="RefSeq" id="WP_009141330.1">
    <property type="nucleotide sequence ID" value="NZ_JH126469.1"/>
</dbReference>
<proteinExistence type="predicted"/>
<feature type="region of interest" description="Disordered" evidence="1">
    <location>
        <begin position="83"/>
        <end position="108"/>
    </location>
</feature>
<dbReference type="EMBL" id="ADLS01000017">
    <property type="protein sequence ID" value="EGX70609.1"/>
    <property type="molecule type" value="Genomic_DNA"/>
</dbReference>
<dbReference type="Proteomes" id="UP000004830">
    <property type="component" value="Unassembled WGS sequence"/>
</dbReference>
<accession>G1WIY2</accession>
<evidence type="ECO:0000256" key="1">
    <source>
        <dbReference type="SAM" id="MobiDB-lite"/>
    </source>
</evidence>
<organism evidence="2 3">
    <name type="scientific">Collinsella tanakaei YIT 12063</name>
    <dbReference type="NCBI Taxonomy" id="742742"/>
    <lineage>
        <taxon>Bacteria</taxon>
        <taxon>Bacillati</taxon>
        <taxon>Actinomycetota</taxon>
        <taxon>Coriobacteriia</taxon>
        <taxon>Coriobacteriales</taxon>
        <taxon>Coriobacteriaceae</taxon>
        <taxon>Collinsella</taxon>
    </lineage>
</organism>
<evidence type="ECO:0000313" key="3">
    <source>
        <dbReference type="Proteomes" id="UP000004830"/>
    </source>
</evidence>
<keyword evidence="3" id="KW-1185">Reference proteome</keyword>
<gene>
    <name evidence="2" type="ORF">HMPREF9452_01295</name>
</gene>
<dbReference type="eggNOG" id="ENOG502ZI93">
    <property type="taxonomic scope" value="Bacteria"/>
</dbReference>
<dbReference type="AlphaFoldDB" id="G1WIY2"/>
<dbReference type="HOGENOM" id="CLU_159155_0_0_11"/>
<dbReference type="STRING" id="742742.HMPREF9452_01295"/>
<name>G1WIY2_9ACTN</name>
<dbReference type="OrthoDB" id="5147813at2"/>
<sequence length="128" mass="14435">MLIRLEETEPDKLRADFQQFYNLNLDGMGIDYSYAHAACLAANLPLESRCAKADCEQLQWGTTDYLLARVVDGIEWICWSKSKEAQKKGAEPPEPLQRPGEQSAALRKAEATDKEFVDRILNMNKGAD</sequence>
<protein>
    <submittedName>
        <fullName evidence="2">Uncharacterized protein</fullName>
    </submittedName>
</protein>
<comment type="caution">
    <text evidence="2">The sequence shown here is derived from an EMBL/GenBank/DDBJ whole genome shotgun (WGS) entry which is preliminary data.</text>
</comment>
<dbReference type="Pfam" id="PF17318">
    <property type="entry name" value="DUF5361"/>
    <property type="match status" value="1"/>
</dbReference>